<dbReference type="AlphaFoldDB" id="A0A2U8WAL8"/>
<evidence type="ECO:0000313" key="1">
    <source>
        <dbReference type="EMBL" id="AWN43203.1"/>
    </source>
</evidence>
<reference evidence="2" key="1">
    <citation type="submission" date="2018-05" db="EMBL/GenBank/DDBJ databases">
        <title>Complete Genome Sequence of Methylobacterium sp. 17SD2-17.</title>
        <authorList>
            <person name="Srinivasan S."/>
        </authorList>
    </citation>
    <scope>NUCLEOTIDE SEQUENCE [LARGE SCALE GENOMIC DNA]</scope>
    <source>
        <strain evidence="2">17SD2-17</strain>
    </source>
</reference>
<proteinExistence type="predicted"/>
<keyword evidence="2" id="KW-1185">Reference proteome</keyword>
<protein>
    <submittedName>
        <fullName evidence="1">Uncharacterized protein</fullName>
    </submittedName>
</protein>
<dbReference type="Proteomes" id="UP000245926">
    <property type="component" value="Chromosome"/>
</dbReference>
<accession>A0A2U8WAL8</accession>
<sequence length="66" mass="7401">MTELHQSDELLSEAFRFLVDSGLPVQIAEAGDGFRFEIEGREIRADAIICGAFLLGMRDEPKRPVH</sequence>
<dbReference type="OrthoDB" id="8005423at2"/>
<gene>
    <name evidence="1" type="ORF">DK389_25250</name>
</gene>
<dbReference type="KEGG" id="mets:DK389_25250"/>
<evidence type="ECO:0000313" key="2">
    <source>
        <dbReference type="Proteomes" id="UP000245926"/>
    </source>
</evidence>
<name>A0A2U8WAL8_9HYPH</name>
<dbReference type="EMBL" id="CP029550">
    <property type="protein sequence ID" value="AWN43203.1"/>
    <property type="molecule type" value="Genomic_DNA"/>
</dbReference>
<organism evidence="1 2">
    <name type="scientific">Methylobacterium durans</name>
    <dbReference type="NCBI Taxonomy" id="2202825"/>
    <lineage>
        <taxon>Bacteria</taxon>
        <taxon>Pseudomonadati</taxon>
        <taxon>Pseudomonadota</taxon>
        <taxon>Alphaproteobacteria</taxon>
        <taxon>Hyphomicrobiales</taxon>
        <taxon>Methylobacteriaceae</taxon>
        <taxon>Methylobacterium</taxon>
    </lineage>
</organism>